<keyword evidence="2" id="KW-0784">Thiamine biosynthesis</keyword>
<protein>
    <submittedName>
        <fullName evidence="4">Thiamine phosphate synthase</fullName>
    </submittedName>
</protein>
<dbReference type="CDD" id="cd00564">
    <property type="entry name" value="TMP_TenI"/>
    <property type="match status" value="1"/>
</dbReference>
<evidence type="ECO:0000313" key="4">
    <source>
        <dbReference type="EMBL" id="PKI81274.1"/>
    </source>
</evidence>
<comment type="pathway">
    <text evidence="1">Cofactor biosynthesis; thiamine diphosphate biosynthesis.</text>
</comment>
<dbReference type="OrthoDB" id="5347413at2"/>
<dbReference type="Pfam" id="PF02581">
    <property type="entry name" value="TMP-TENI"/>
    <property type="match status" value="1"/>
</dbReference>
<dbReference type="PANTHER" id="PTHR20857:SF15">
    <property type="entry name" value="THIAMINE-PHOSPHATE SYNTHASE"/>
    <property type="match status" value="1"/>
</dbReference>
<gene>
    <name evidence="4" type="ORF">CP960_05285</name>
</gene>
<dbReference type="Proteomes" id="UP000233248">
    <property type="component" value="Unassembled WGS sequence"/>
</dbReference>
<organism evidence="4 5">
    <name type="scientific">Malaciobacter halophilus</name>
    <dbReference type="NCBI Taxonomy" id="197482"/>
    <lineage>
        <taxon>Bacteria</taxon>
        <taxon>Pseudomonadati</taxon>
        <taxon>Campylobacterota</taxon>
        <taxon>Epsilonproteobacteria</taxon>
        <taxon>Campylobacterales</taxon>
        <taxon>Arcobacteraceae</taxon>
        <taxon>Malaciobacter</taxon>
    </lineage>
</organism>
<keyword evidence="5" id="KW-1185">Reference proteome</keyword>
<comment type="caution">
    <text evidence="4">The sequence shown here is derived from an EMBL/GenBank/DDBJ whole genome shotgun (WGS) entry which is preliminary data.</text>
</comment>
<feature type="domain" description="Thiamine phosphate synthase/TenI" evidence="3">
    <location>
        <begin position="4"/>
        <end position="180"/>
    </location>
</feature>
<evidence type="ECO:0000256" key="2">
    <source>
        <dbReference type="ARBA" id="ARBA00022977"/>
    </source>
</evidence>
<dbReference type="InterPro" id="IPR013785">
    <property type="entry name" value="Aldolase_TIM"/>
</dbReference>
<dbReference type="InterPro" id="IPR022998">
    <property type="entry name" value="ThiamineP_synth_TenI"/>
</dbReference>
<dbReference type="PANTHER" id="PTHR20857">
    <property type="entry name" value="THIAMINE-PHOSPHATE PYROPHOSPHORYLASE"/>
    <property type="match status" value="1"/>
</dbReference>
<dbReference type="KEGG" id="ahs:AHALO_0347"/>
<name>A0A2N1J439_9BACT</name>
<reference evidence="4 5" key="1">
    <citation type="submission" date="2017-09" db="EMBL/GenBank/DDBJ databases">
        <title>Genomics of the genus Arcobacter.</title>
        <authorList>
            <person name="Perez-Cataluna A."/>
            <person name="Figueras M.J."/>
            <person name="Salas-Masso N."/>
        </authorList>
    </citation>
    <scope>NUCLEOTIDE SEQUENCE [LARGE SCALE GENOMIC DNA]</scope>
    <source>
        <strain evidence="4 5">DSM 18005</strain>
    </source>
</reference>
<dbReference type="EMBL" id="NXIF01000020">
    <property type="protein sequence ID" value="PKI81274.1"/>
    <property type="molecule type" value="Genomic_DNA"/>
</dbReference>
<dbReference type="SUPFAM" id="SSF51391">
    <property type="entry name" value="Thiamin phosphate synthase"/>
    <property type="match status" value="1"/>
</dbReference>
<dbReference type="RefSeq" id="WP_101184372.1">
    <property type="nucleotide sequence ID" value="NZ_CP031218.1"/>
</dbReference>
<dbReference type="InterPro" id="IPR036206">
    <property type="entry name" value="ThiamineP_synth_sf"/>
</dbReference>
<accession>A0A2N1J439</accession>
<sequence>MKHYLITDPKYYSNNTTLLRKNLIRAFKNHKVDIACFRDKESSNIEDLAKTFVEVCKEYNIKTILINTHINLAKELNATGVHLNSEQFDSIKEAKEKDLYTVVSCHSYDDIQKAQNLHANCVTYSPIFEVANKPKAKGINKLKEAVRVFEDIDIIALGGIVDDSHVEKITNAKPYGFASIRYFLN</sequence>
<dbReference type="GO" id="GO:0009228">
    <property type="term" value="P:thiamine biosynthetic process"/>
    <property type="evidence" value="ECO:0007669"/>
    <property type="project" value="UniProtKB-KW"/>
</dbReference>
<proteinExistence type="predicted"/>
<dbReference type="GO" id="GO:0004789">
    <property type="term" value="F:thiamine-phosphate diphosphorylase activity"/>
    <property type="evidence" value="ECO:0007669"/>
    <property type="project" value="TreeGrafter"/>
</dbReference>
<dbReference type="AlphaFoldDB" id="A0A2N1J439"/>
<dbReference type="Gene3D" id="3.20.20.70">
    <property type="entry name" value="Aldolase class I"/>
    <property type="match status" value="1"/>
</dbReference>
<evidence type="ECO:0000313" key="5">
    <source>
        <dbReference type="Proteomes" id="UP000233248"/>
    </source>
</evidence>
<evidence type="ECO:0000256" key="1">
    <source>
        <dbReference type="ARBA" id="ARBA00004948"/>
    </source>
</evidence>
<dbReference type="GO" id="GO:0005737">
    <property type="term" value="C:cytoplasm"/>
    <property type="evidence" value="ECO:0007669"/>
    <property type="project" value="TreeGrafter"/>
</dbReference>
<evidence type="ECO:0000259" key="3">
    <source>
        <dbReference type="Pfam" id="PF02581"/>
    </source>
</evidence>